<organism evidence="1 2">
    <name type="scientific">Trichonephila clavata</name>
    <name type="common">Joro spider</name>
    <name type="synonym">Nephila clavata</name>
    <dbReference type="NCBI Taxonomy" id="2740835"/>
    <lineage>
        <taxon>Eukaryota</taxon>
        <taxon>Metazoa</taxon>
        <taxon>Ecdysozoa</taxon>
        <taxon>Arthropoda</taxon>
        <taxon>Chelicerata</taxon>
        <taxon>Arachnida</taxon>
        <taxon>Araneae</taxon>
        <taxon>Araneomorphae</taxon>
        <taxon>Entelegynae</taxon>
        <taxon>Araneoidea</taxon>
        <taxon>Nephilidae</taxon>
        <taxon>Trichonephila</taxon>
    </lineage>
</organism>
<sequence>MFSRPSLICRTYHLTTESFIVLGPLISQSSQTGIPRIEKKDDWPYLACDEMLNFFSIVNSPNNRRISQRSENAFPRFPIPPQKVRACLN</sequence>
<name>A0A8X6GIF4_TRICU</name>
<dbReference type="AlphaFoldDB" id="A0A8X6GIF4"/>
<gene>
    <name evidence="1" type="ORF">TNCT_426441</name>
</gene>
<reference evidence="1" key="1">
    <citation type="submission" date="2020-07" db="EMBL/GenBank/DDBJ databases">
        <title>Multicomponent nature underlies the extraordinary mechanical properties of spider dragline silk.</title>
        <authorList>
            <person name="Kono N."/>
            <person name="Nakamura H."/>
            <person name="Mori M."/>
            <person name="Yoshida Y."/>
            <person name="Ohtoshi R."/>
            <person name="Malay A.D."/>
            <person name="Moran D.A.P."/>
            <person name="Tomita M."/>
            <person name="Numata K."/>
            <person name="Arakawa K."/>
        </authorList>
    </citation>
    <scope>NUCLEOTIDE SEQUENCE</scope>
</reference>
<evidence type="ECO:0000313" key="2">
    <source>
        <dbReference type="Proteomes" id="UP000887116"/>
    </source>
</evidence>
<protein>
    <submittedName>
        <fullName evidence="1">Uncharacterized protein</fullName>
    </submittedName>
</protein>
<accession>A0A8X6GIF4</accession>
<comment type="caution">
    <text evidence="1">The sequence shown here is derived from an EMBL/GenBank/DDBJ whole genome shotgun (WGS) entry which is preliminary data.</text>
</comment>
<evidence type="ECO:0000313" key="1">
    <source>
        <dbReference type="EMBL" id="GFR03734.1"/>
    </source>
</evidence>
<keyword evidence="2" id="KW-1185">Reference proteome</keyword>
<proteinExistence type="predicted"/>
<dbReference type="Proteomes" id="UP000887116">
    <property type="component" value="Unassembled WGS sequence"/>
</dbReference>
<dbReference type="EMBL" id="BMAO01035455">
    <property type="protein sequence ID" value="GFR03734.1"/>
    <property type="molecule type" value="Genomic_DNA"/>
</dbReference>